<keyword evidence="2" id="KW-0805">Transcription regulation</keyword>
<evidence type="ECO:0000256" key="3">
    <source>
        <dbReference type="ARBA" id="ARBA00023125"/>
    </source>
</evidence>
<evidence type="ECO:0000256" key="5">
    <source>
        <dbReference type="PROSITE-ProRule" id="PRU00335"/>
    </source>
</evidence>
<dbReference type="InterPro" id="IPR009057">
    <property type="entry name" value="Homeodomain-like_sf"/>
</dbReference>
<sequence length="206" mass="22528">MNASSGRGPYAKTAEVRRRILEACVDAFGETGFYGATMKDIAKRAGISHTGLLHHFARKEDLLIAVLELRDERSARFLESADAIDPAKHPVEALRGMLTVIVDSELQPGIMELHCVLSGEATSPGHPAHTYFAERYRSVRRFYTDAYTALAERGELSSAADPKTLAAMTLALINGLQAQWLFDRDSVKMESAIHAFLVSAVPGLAR</sequence>
<keyword evidence="4" id="KW-0804">Transcription</keyword>
<evidence type="ECO:0000256" key="1">
    <source>
        <dbReference type="ARBA" id="ARBA00022491"/>
    </source>
</evidence>
<organism evidence="7 8">
    <name type="scientific">Streptomyces vulcanius</name>
    <dbReference type="NCBI Taxonomy" id="1441876"/>
    <lineage>
        <taxon>Bacteria</taxon>
        <taxon>Bacillati</taxon>
        <taxon>Actinomycetota</taxon>
        <taxon>Actinomycetes</taxon>
        <taxon>Kitasatosporales</taxon>
        <taxon>Streptomycetaceae</taxon>
        <taxon>Streptomyces</taxon>
    </lineage>
</organism>
<dbReference type="Pfam" id="PF13977">
    <property type="entry name" value="TetR_C_6"/>
    <property type="match status" value="1"/>
</dbReference>
<keyword evidence="8" id="KW-1185">Reference proteome</keyword>
<dbReference type="Gene3D" id="1.10.357.10">
    <property type="entry name" value="Tetracycline Repressor, domain 2"/>
    <property type="match status" value="1"/>
</dbReference>
<evidence type="ECO:0000256" key="2">
    <source>
        <dbReference type="ARBA" id="ARBA00023015"/>
    </source>
</evidence>
<dbReference type="PRINTS" id="PR00455">
    <property type="entry name" value="HTHTETR"/>
</dbReference>
<reference evidence="8" key="1">
    <citation type="journal article" date="2019" name="Int. J. Syst. Evol. Microbiol.">
        <title>The Global Catalogue of Microorganisms (GCM) 10K type strain sequencing project: providing services to taxonomists for standard genome sequencing and annotation.</title>
        <authorList>
            <consortium name="The Broad Institute Genomics Platform"/>
            <consortium name="The Broad Institute Genome Sequencing Center for Infectious Disease"/>
            <person name="Wu L."/>
            <person name="Ma J."/>
        </authorList>
    </citation>
    <scope>NUCLEOTIDE SEQUENCE [LARGE SCALE GENOMIC DNA]</scope>
    <source>
        <strain evidence="8">CGMCC 4.7177</strain>
    </source>
</reference>
<dbReference type="RefSeq" id="WP_381182467.1">
    <property type="nucleotide sequence ID" value="NZ_JBHSFK010000030.1"/>
</dbReference>
<dbReference type="InterPro" id="IPR001647">
    <property type="entry name" value="HTH_TetR"/>
</dbReference>
<accession>A0ABV9AZV7</accession>
<evidence type="ECO:0000313" key="8">
    <source>
        <dbReference type="Proteomes" id="UP001595839"/>
    </source>
</evidence>
<gene>
    <name evidence="7" type="ORF">ACFPIH_36695</name>
</gene>
<keyword evidence="3 5" id="KW-0238">DNA-binding</keyword>
<evidence type="ECO:0000259" key="6">
    <source>
        <dbReference type="PROSITE" id="PS50977"/>
    </source>
</evidence>
<name>A0ABV9AZV7_9ACTN</name>
<dbReference type="InterPro" id="IPR039538">
    <property type="entry name" value="BetI_C"/>
</dbReference>
<dbReference type="EMBL" id="JBHSFK010000030">
    <property type="protein sequence ID" value="MFC4504977.1"/>
    <property type="molecule type" value="Genomic_DNA"/>
</dbReference>
<comment type="caution">
    <text evidence="7">The sequence shown here is derived from an EMBL/GenBank/DDBJ whole genome shotgun (WGS) entry which is preliminary data.</text>
</comment>
<keyword evidence="1" id="KW-0678">Repressor</keyword>
<protein>
    <submittedName>
        <fullName evidence="7">TetR/AcrR family transcriptional regulator</fullName>
    </submittedName>
</protein>
<dbReference type="InterPro" id="IPR036271">
    <property type="entry name" value="Tet_transcr_reg_TetR-rel_C_sf"/>
</dbReference>
<dbReference type="SUPFAM" id="SSF46689">
    <property type="entry name" value="Homeodomain-like"/>
    <property type="match status" value="1"/>
</dbReference>
<feature type="domain" description="HTH tetR-type" evidence="6">
    <location>
        <begin position="14"/>
        <end position="74"/>
    </location>
</feature>
<dbReference type="SUPFAM" id="SSF48498">
    <property type="entry name" value="Tetracyclin repressor-like, C-terminal domain"/>
    <property type="match status" value="1"/>
</dbReference>
<evidence type="ECO:0000256" key="4">
    <source>
        <dbReference type="ARBA" id="ARBA00023163"/>
    </source>
</evidence>
<dbReference type="PANTHER" id="PTHR47506">
    <property type="entry name" value="TRANSCRIPTIONAL REGULATORY PROTEIN"/>
    <property type="match status" value="1"/>
</dbReference>
<dbReference type="Proteomes" id="UP001595839">
    <property type="component" value="Unassembled WGS sequence"/>
</dbReference>
<dbReference type="Pfam" id="PF00440">
    <property type="entry name" value="TetR_N"/>
    <property type="match status" value="1"/>
</dbReference>
<feature type="DNA-binding region" description="H-T-H motif" evidence="5">
    <location>
        <begin position="37"/>
        <end position="56"/>
    </location>
</feature>
<proteinExistence type="predicted"/>
<evidence type="ECO:0000313" key="7">
    <source>
        <dbReference type="EMBL" id="MFC4504977.1"/>
    </source>
</evidence>
<dbReference type="PROSITE" id="PS50977">
    <property type="entry name" value="HTH_TETR_2"/>
    <property type="match status" value="1"/>
</dbReference>
<dbReference type="PANTHER" id="PTHR47506:SF6">
    <property type="entry name" value="HTH-TYPE TRANSCRIPTIONAL REPRESSOR NEMR"/>
    <property type="match status" value="1"/>
</dbReference>